<keyword evidence="1" id="KW-1133">Transmembrane helix</keyword>
<reference evidence="2" key="1">
    <citation type="journal article" date="2023" name="IScience">
        <title>Live-bearing cockroach genome reveals convergent evolutionary mechanisms linked to viviparity in insects and beyond.</title>
        <authorList>
            <person name="Fouks B."/>
            <person name="Harrison M.C."/>
            <person name="Mikhailova A.A."/>
            <person name="Marchal E."/>
            <person name="English S."/>
            <person name="Carruthers M."/>
            <person name="Jennings E.C."/>
            <person name="Chiamaka E.L."/>
            <person name="Frigard R.A."/>
            <person name="Pippel M."/>
            <person name="Attardo G.M."/>
            <person name="Benoit J.B."/>
            <person name="Bornberg-Bauer E."/>
            <person name="Tobe S.S."/>
        </authorList>
    </citation>
    <scope>NUCLEOTIDE SEQUENCE</scope>
    <source>
        <strain evidence="2">Stay&amp;Tobe</strain>
    </source>
</reference>
<feature type="transmembrane region" description="Helical" evidence="1">
    <location>
        <begin position="70"/>
        <end position="89"/>
    </location>
</feature>
<keyword evidence="1" id="KW-0472">Membrane</keyword>
<dbReference type="Proteomes" id="UP001233999">
    <property type="component" value="Unassembled WGS sequence"/>
</dbReference>
<name>A0AAD8A1N0_DIPPU</name>
<feature type="non-terminal residue" evidence="2">
    <location>
        <position position="90"/>
    </location>
</feature>
<proteinExistence type="predicted"/>
<gene>
    <name evidence="2" type="ORF">L9F63_016004</name>
</gene>
<dbReference type="AlphaFoldDB" id="A0AAD8A1N0"/>
<keyword evidence="1" id="KW-0812">Transmembrane</keyword>
<evidence type="ECO:0000256" key="1">
    <source>
        <dbReference type="SAM" id="Phobius"/>
    </source>
</evidence>
<feature type="non-terminal residue" evidence="2">
    <location>
        <position position="1"/>
    </location>
</feature>
<dbReference type="EMBL" id="JASPKZ010004176">
    <property type="protein sequence ID" value="KAJ9590960.1"/>
    <property type="molecule type" value="Genomic_DNA"/>
</dbReference>
<reference evidence="2" key="2">
    <citation type="submission" date="2023-05" db="EMBL/GenBank/DDBJ databases">
        <authorList>
            <person name="Fouks B."/>
        </authorList>
    </citation>
    <scope>NUCLEOTIDE SEQUENCE</scope>
    <source>
        <strain evidence="2">Stay&amp;Tobe</strain>
        <tissue evidence="2">Testes</tissue>
    </source>
</reference>
<organism evidence="2 3">
    <name type="scientific">Diploptera punctata</name>
    <name type="common">Pacific beetle cockroach</name>
    <dbReference type="NCBI Taxonomy" id="6984"/>
    <lineage>
        <taxon>Eukaryota</taxon>
        <taxon>Metazoa</taxon>
        <taxon>Ecdysozoa</taxon>
        <taxon>Arthropoda</taxon>
        <taxon>Hexapoda</taxon>
        <taxon>Insecta</taxon>
        <taxon>Pterygota</taxon>
        <taxon>Neoptera</taxon>
        <taxon>Polyneoptera</taxon>
        <taxon>Dictyoptera</taxon>
        <taxon>Blattodea</taxon>
        <taxon>Blaberoidea</taxon>
        <taxon>Blaberidae</taxon>
        <taxon>Diplopterinae</taxon>
        <taxon>Diploptera</taxon>
    </lineage>
</organism>
<evidence type="ECO:0000313" key="2">
    <source>
        <dbReference type="EMBL" id="KAJ9590960.1"/>
    </source>
</evidence>
<comment type="caution">
    <text evidence="2">The sequence shown here is derived from an EMBL/GenBank/DDBJ whole genome shotgun (WGS) entry which is preliminary data.</text>
</comment>
<sequence>LLYFYDTFTHSCLRPNTGSAINFTLIKRSILPYFLVRNSSDVRIHSCFQGYQRMNLLERHPFPYPHLKSFQSLLLIPSLQVIFCTIIIVT</sequence>
<evidence type="ECO:0000313" key="3">
    <source>
        <dbReference type="Proteomes" id="UP001233999"/>
    </source>
</evidence>
<accession>A0AAD8A1N0</accession>
<protein>
    <submittedName>
        <fullName evidence="2">Uncharacterized protein</fullName>
    </submittedName>
</protein>
<keyword evidence="3" id="KW-1185">Reference proteome</keyword>